<protein>
    <submittedName>
        <fullName evidence="2">DUF992 domain-containing protein</fullName>
    </submittedName>
</protein>
<dbReference type="EMBL" id="QMKK01000054">
    <property type="protein sequence ID" value="RAX38144.1"/>
    <property type="molecule type" value="Genomic_DNA"/>
</dbReference>
<dbReference type="InterPro" id="IPR009333">
    <property type="entry name" value="DUF992"/>
</dbReference>
<dbReference type="Pfam" id="PF06186">
    <property type="entry name" value="DUF992"/>
    <property type="match status" value="1"/>
</dbReference>
<organism evidence="2 3">
    <name type="scientific">Rhizobium tropici</name>
    <dbReference type="NCBI Taxonomy" id="398"/>
    <lineage>
        <taxon>Bacteria</taxon>
        <taxon>Pseudomonadati</taxon>
        <taxon>Pseudomonadota</taxon>
        <taxon>Alphaproteobacteria</taxon>
        <taxon>Hyphomicrobiales</taxon>
        <taxon>Rhizobiaceae</taxon>
        <taxon>Rhizobium/Agrobacterium group</taxon>
        <taxon>Rhizobium</taxon>
    </lineage>
</organism>
<dbReference type="AlphaFoldDB" id="A0A329Y857"/>
<name>A0A329Y857_RHITR</name>
<accession>A0A329Y857</accession>
<evidence type="ECO:0000313" key="3">
    <source>
        <dbReference type="Proteomes" id="UP000251205"/>
    </source>
</evidence>
<evidence type="ECO:0000313" key="2">
    <source>
        <dbReference type="EMBL" id="RAX38144.1"/>
    </source>
</evidence>
<sequence>MKKIIITAAAIAVAFGSAASAASSQQHHPKRQSAQVASEPRQRLGTLSCEVAGGVGMIIGSNKQVSCTFKQRTGRVERYTGAIGKLGIDIGVTRKTYLSWVVINTAPTRVGDGALAGTYVGASAGASVGLGLGANALVGGNSKNFALQPLSGEAGTGLNVAAGVSRLQLRPAS</sequence>
<feature type="chain" id="PRO_5016357841" evidence="1">
    <location>
        <begin position="22"/>
        <end position="173"/>
    </location>
</feature>
<evidence type="ECO:0000256" key="1">
    <source>
        <dbReference type="SAM" id="SignalP"/>
    </source>
</evidence>
<comment type="caution">
    <text evidence="2">The sequence shown here is derived from an EMBL/GenBank/DDBJ whole genome shotgun (WGS) entry which is preliminary data.</text>
</comment>
<proteinExistence type="predicted"/>
<keyword evidence="1" id="KW-0732">Signal</keyword>
<dbReference type="RefSeq" id="WP_112344640.1">
    <property type="nucleotide sequence ID" value="NZ_QMKK01000054.1"/>
</dbReference>
<reference evidence="2 3" key="1">
    <citation type="submission" date="2018-06" db="EMBL/GenBank/DDBJ databases">
        <title>Whole Genome Sequence of an efficient microsymbiont, Rhizobium tropici.</title>
        <authorList>
            <person name="Srinivasan R."/>
            <person name="Singh H.V."/>
            <person name="Srivastava R."/>
            <person name="Kumari B."/>
            <person name="Radhakrishna A."/>
        </authorList>
    </citation>
    <scope>NUCLEOTIDE SEQUENCE [LARGE SCALE GENOMIC DNA]</scope>
    <source>
        <strain evidence="2 3">IGFRI Rhizo-19</strain>
    </source>
</reference>
<gene>
    <name evidence="2" type="ORF">DQ393_26300</name>
</gene>
<dbReference type="Proteomes" id="UP000251205">
    <property type="component" value="Unassembled WGS sequence"/>
</dbReference>
<feature type="signal peptide" evidence="1">
    <location>
        <begin position="1"/>
        <end position="21"/>
    </location>
</feature>
<dbReference type="OrthoDB" id="7362478at2"/>